<organism evidence="6 7">
    <name type="scientific">Buchnera aphidicola subsp. Rhopalosiphum maidis</name>
    <dbReference type="NCBI Taxonomy" id="118109"/>
    <lineage>
        <taxon>Bacteria</taxon>
        <taxon>Pseudomonadati</taxon>
        <taxon>Pseudomonadota</taxon>
        <taxon>Gammaproteobacteria</taxon>
        <taxon>Enterobacterales</taxon>
        <taxon>Erwiniaceae</taxon>
        <taxon>Buchnera</taxon>
    </lineage>
</organism>
<protein>
    <recommendedName>
        <fullName evidence="5">6-phosphogluconolactonase</fullName>
        <shortName evidence="5">6-P-gluconolactonase</shortName>
        <ecNumber evidence="5">3.1.1.31</ecNumber>
    </recommendedName>
</protein>
<dbReference type="HAMAP" id="MF_01605">
    <property type="entry name" value="6P_gluconolactonase"/>
    <property type="match status" value="1"/>
</dbReference>
<dbReference type="InterPro" id="IPR011045">
    <property type="entry name" value="N2O_reductase_N"/>
</dbReference>
<proteinExistence type="inferred from homology"/>
<dbReference type="Pfam" id="PF10282">
    <property type="entry name" value="Lactonase"/>
    <property type="match status" value="1"/>
</dbReference>
<comment type="catalytic activity">
    <reaction evidence="5">
        <text>6-phospho-D-glucono-1,5-lactone + H2O = 6-phospho-D-gluconate + H(+)</text>
        <dbReference type="Rhea" id="RHEA:12556"/>
        <dbReference type="ChEBI" id="CHEBI:15377"/>
        <dbReference type="ChEBI" id="CHEBI:15378"/>
        <dbReference type="ChEBI" id="CHEBI:57955"/>
        <dbReference type="ChEBI" id="CHEBI:58759"/>
        <dbReference type="EC" id="3.1.1.31"/>
    </reaction>
</comment>
<evidence type="ECO:0000256" key="5">
    <source>
        <dbReference type="HAMAP-Rule" id="MF_01605"/>
    </source>
</evidence>
<dbReference type="UniPathway" id="UPA00115">
    <property type="reaction ID" value="UER00409"/>
</dbReference>
<dbReference type="EMBL" id="CP032759">
    <property type="protein sequence ID" value="AYN24773.1"/>
    <property type="molecule type" value="Genomic_DNA"/>
</dbReference>
<evidence type="ECO:0000256" key="2">
    <source>
        <dbReference type="ARBA" id="ARBA00022526"/>
    </source>
</evidence>
<evidence type="ECO:0000256" key="1">
    <source>
        <dbReference type="ARBA" id="ARBA00005564"/>
    </source>
</evidence>
<dbReference type="InterPro" id="IPR050282">
    <property type="entry name" value="Cycloisomerase_2"/>
</dbReference>
<dbReference type="SUPFAM" id="SSF50974">
    <property type="entry name" value="Nitrous oxide reductase, N-terminal domain"/>
    <property type="match status" value="1"/>
</dbReference>
<dbReference type="InterPro" id="IPR019405">
    <property type="entry name" value="Lactonase_7-beta_prop"/>
</dbReference>
<accession>A0A3G2I6M6</accession>
<comment type="pathway">
    <text evidence="5">Carbohydrate degradation; pentose phosphate pathway; D-ribulose 5-phosphate from D-glucose 6-phosphate (oxidative stage): step 2/3.</text>
</comment>
<dbReference type="EC" id="3.1.1.31" evidence="5"/>
<evidence type="ECO:0000313" key="6">
    <source>
        <dbReference type="EMBL" id="AYN24773.1"/>
    </source>
</evidence>
<reference evidence="6 7" key="1">
    <citation type="submission" date="2018-10" db="EMBL/GenBank/DDBJ databases">
        <title>Genome sequence of the corn leaf aphid (Rhopalosiphum maidis Fitch).</title>
        <authorList>
            <person name="Chen W."/>
            <person name="Shakir S."/>
            <person name="Bigham M."/>
            <person name="Fei Z."/>
            <person name="Jander G."/>
        </authorList>
    </citation>
    <scope>NUCLEOTIDE SEQUENCE [LARGE SCALE GENOMIC DNA]</scope>
    <source>
        <strain evidence="6 7">BTI</strain>
    </source>
</reference>
<dbReference type="GO" id="GO:0006006">
    <property type="term" value="P:glucose metabolic process"/>
    <property type="evidence" value="ECO:0007669"/>
    <property type="project" value="UniProtKB-KW"/>
</dbReference>
<keyword evidence="2 5" id="KW-0313">Glucose metabolism</keyword>
<dbReference type="InterPro" id="IPR022528">
    <property type="entry name" value="6PGL_YbhE-like"/>
</dbReference>
<dbReference type="GO" id="GO:0005829">
    <property type="term" value="C:cytosol"/>
    <property type="evidence" value="ECO:0007669"/>
    <property type="project" value="TreeGrafter"/>
</dbReference>
<gene>
    <name evidence="5" type="primary">pgl</name>
    <name evidence="6" type="ORF">D8S97_02290</name>
</gene>
<comment type="function">
    <text evidence="5">Catalyzes the hydrolysis of 6-phosphogluconolactone to 6-phosphogluconate.</text>
</comment>
<dbReference type="OrthoDB" id="9790815at2"/>
<keyword evidence="3 5" id="KW-0378">Hydrolase</keyword>
<dbReference type="NCBIfam" id="NF008258">
    <property type="entry name" value="PRK11028.1"/>
    <property type="match status" value="1"/>
</dbReference>
<dbReference type="PANTHER" id="PTHR30344">
    <property type="entry name" value="6-PHOSPHOGLUCONOLACTONASE-RELATED"/>
    <property type="match status" value="1"/>
</dbReference>
<comment type="similarity">
    <text evidence="1 5">Belongs to the cycloisomerase 2 family.</text>
</comment>
<dbReference type="InterPro" id="IPR015943">
    <property type="entry name" value="WD40/YVTN_repeat-like_dom_sf"/>
</dbReference>
<dbReference type="GO" id="GO:0009051">
    <property type="term" value="P:pentose-phosphate shunt, oxidative branch"/>
    <property type="evidence" value="ECO:0007669"/>
    <property type="project" value="UniProtKB-UniRule"/>
</dbReference>
<evidence type="ECO:0000313" key="7">
    <source>
        <dbReference type="Proteomes" id="UP000271533"/>
    </source>
</evidence>
<dbReference type="Proteomes" id="UP000271533">
    <property type="component" value="Chromosome"/>
</dbReference>
<evidence type="ECO:0000256" key="3">
    <source>
        <dbReference type="ARBA" id="ARBA00022801"/>
    </source>
</evidence>
<dbReference type="GO" id="GO:0017057">
    <property type="term" value="F:6-phosphogluconolactonase activity"/>
    <property type="evidence" value="ECO:0007669"/>
    <property type="project" value="UniProtKB-UniRule"/>
</dbReference>
<dbReference type="AlphaFoldDB" id="A0A3G2I6M6"/>
<name>A0A3G2I6M6_BUCRM</name>
<dbReference type="PANTHER" id="PTHR30344:SF1">
    <property type="entry name" value="6-PHOSPHOGLUCONOLACTONASE"/>
    <property type="match status" value="1"/>
</dbReference>
<dbReference type="RefSeq" id="WP_158361322.1">
    <property type="nucleotide sequence ID" value="NZ_CP032759.1"/>
</dbReference>
<dbReference type="Gene3D" id="2.130.10.10">
    <property type="entry name" value="YVTN repeat-like/Quinoprotein amine dehydrogenase"/>
    <property type="match status" value="1"/>
</dbReference>
<evidence type="ECO:0000256" key="4">
    <source>
        <dbReference type="ARBA" id="ARBA00023277"/>
    </source>
</evidence>
<sequence>MKQIFYIANAESENIEVWNLHNNENMELIQTVQTNGQVQPISIIKNKNLLYAGVRPNNCIVSYWIDENGLLKKKGESIIPGTPNYISFDSSEKFLFCSSYHSNCISVSPLDKNGVPKNPIQIIHNIEGCHASKFNSKYNVLFVTSLKNDCIYLYKLTDFGILKSTEQKLVSSQLKSGPRHIIFHPNQNFAYTVNELNGTVDVWKIYQENTLLKVKNIQNVNLSNLKEKKYWSSDIHLTSCGNFLYVSDRFLNSISLFHVNKNDNKINFLKKYDTEEQPRSFCIDENNNYLIVAGQKSNKLSLYRICQKKGTLKKISEYKTSKGPLWIASFIM</sequence>
<keyword evidence="4 5" id="KW-0119">Carbohydrate metabolism</keyword>